<keyword evidence="1" id="KW-1133">Transmembrane helix</keyword>
<dbReference type="STRING" id="2282107.A0A286UPP1"/>
<comment type="caution">
    <text evidence="3">The sequence shown here is derived from an EMBL/GenBank/DDBJ whole genome shotgun (WGS) entry which is preliminary data.</text>
</comment>
<dbReference type="EMBL" id="NBII01000002">
    <property type="protein sequence ID" value="PAV21563.1"/>
    <property type="molecule type" value="Genomic_DNA"/>
</dbReference>
<dbReference type="Proteomes" id="UP000217199">
    <property type="component" value="Unassembled WGS sequence"/>
</dbReference>
<evidence type="ECO:0000256" key="1">
    <source>
        <dbReference type="SAM" id="Phobius"/>
    </source>
</evidence>
<keyword evidence="4" id="KW-1185">Reference proteome</keyword>
<evidence type="ECO:0000313" key="3">
    <source>
        <dbReference type="EMBL" id="PAV21563.1"/>
    </source>
</evidence>
<dbReference type="InParanoid" id="A0A286UPP1"/>
<accession>A0A286UPP1</accession>
<evidence type="ECO:0000259" key="2">
    <source>
        <dbReference type="Pfam" id="PF20152"/>
    </source>
</evidence>
<keyword evidence="1" id="KW-0812">Transmembrane</keyword>
<dbReference type="Pfam" id="PF20152">
    <property type="entry name" value="DUF6534"/>
    <property type="match status" value="1"/>
</dbReference>
<keyword evidence="1" id="KW-0472">Membrane</keyword>
<feature type="transmembrane region" description="Helical" evidence="1">
    <location>
        <begin position="79"/>
        <end position="104"/>
    </location>
</feature>
<organism evidence="3 4">
    <name type="scientific">Pyrrhoderma noxium</name>
    <dbReference type="NCBI Taxonomy" id="2282107"/>
    <lineage>
        <taxon>Eukaryota</taxon>
        <taxon>Fungi</taxon>
        <taxon>Dikarya</taxon>
        <taxon>Basidiomycota</taxon>
        <taxon>Agaricomycotina</taxon>
        <taxon>Agaricomycetes</taxon>
        <taxon>Hymenochaetales</taxon>
        <taxon>Hymenochaetaceae</taxon>
        <taxon>Pyrrhoderma</taxon>
    </lineage>
</organism>
<dbReference type="InterPro" id="IPR045339">
    <property type="entry name" value="DUF6534"/>
</dbReference>
<sequence>MIIVNTTPTLCAHIIVTQISDFVIRLFFARRVWYLSRQNKILTSVTIVLSIVIIVSGLWIGTVTFTYTNLLQFTDNRLTILMVYIINTGLLTSLCTAACFLTFALMPVNYIFIGINFSLSKLYFNSLLATLNRRERREASTIHTYGLQWENTFNKSSKTTKLENSIVKPESDIYGISELSYRSLCPSISIRVDTVRNLDSDAGRGTQPKCNILPLR</sequence>
<proteinExistence type="predicted"/>
<dbReference type="AlphaFoldDB" id="A0A286UPP1"/>
<protein>
    <recommendedName>
        <fullName evidence="2">DUF6534 domain-containing protein</fullName>
    </recommendedName>
</protein>
<dbReference type="OrthoDB" id="2745105at2759"/>
<feature type="transmembrane region" description="Helical" evidence="1">
    <location>
        <begin position="41"/>
        <end position="67"/>
    </location>
</feature>
<evidence type="ECO:0000313" key="4">
    <source>
        <dbReference type="Proteomes" id="UP000217199"/>
    </source>
</evidence>
<name>A0A286UPP1_9AGAM</name>
<reference evidence="3 4" key="1">
    <citation type="journal article" date="2017" name="Mol. Ecol.">
        <title>Comparative and population genomic landscape of Phellinus noxius: A hypervariable fungus causing root rot in trees.</title>
        <authorList>
            <person name="Chung C.L."/>
            <person name="Lee T.J."/>
            <person name="Akiba M."/>
            <person name="Lee H.H."/>
            <person name="Kuo T.H."/>
            <person name="Liu D."/>
            <person name="Ke H.M."/>
            <person name="Yokoi T."/>
            <person name="Roa M.B."/>
            <person name="Lu M.J."/>
            <person name="Chang Y.Y."/>
            <person name="Ann P.J."/>
            <person name="Tsai J.N."/>
            <person name="Chen C.Y."/>
            <person name="Tzean S.S."/>
            <person name="Ota Y."/>
            <person name="Hattori T."/>
            <person name="Sahashi N."/>
            <person name="Liou R.F."/>
            <person name="Kikuchi T."/>
            <person name="Tsai I.J."/>
        </authorList>
    </citation>
    <scope>NUCLEOTIDE SEQUENCE [LARGE SCALE GENOMIC DNA]</scope>
    <source>
        <strain evidence="3 4">FFPRI411160</strain>
    </source>
</reference>
<feature type="domain" description="DUF6534" evidence="2">
    <location>
        <begin position="71"/>
        <end position="135"/>
    </location>
</feature>
<gene>
    <name evidence="3" type="ORF">PNOK_0152000</name>
</gene>